<dbReference type="Proteomes" id="UP001431209">
    <property type="component" value="Unassembled WGS sequence"/>
</dbReference>
<comment type="caution">
    <text evidence="3">The sequence shown here is derived from an EMBL/GenBank/DDBJ whole genome shotgun (WGS) entry which is preliminary data.</text>
</comment>
<proteinExistence type="predicted"/>
<accession>A0AAW2ZFN9</accession>
<keyword evidence="1" id="KW-0175">Coiled coil</keyword>
<feature type="coiled-coil region" evidence="1">
    <location>
        <begin position="105"/>
        <end position="213"/>
    </location>
</feature>
<gene>
    <name evidence="3" type="ORF">AKO1_004172</name>
</gene>
<evidence type="ECO:0000256" key="1">
    <source>
        <dbReference type="SAM" id="Coils"/>
    </source>
</evidence>
<dbReference type="EMBL" id="JAOPGA020001346">
    <property type="protein sequence ID" value="KAL0487469.1"/>
    <property type="molecule type" value="Genomic_DNA"/>
</dbReference>
<keyword evidence="4" id="KW-1185">Reference proteome</keyword>
<protein>
    <submittedName>
        <fullName evidence="3">Lamb4</fullName>
    </submittedName>
</protein>
<sequence>MPKVSELRARYDQNEVTRARSISVIQRPVSSWKNVDDDLSPSSPPTGSPQDLPPLNQKGPTLQERIRNFMFAANSPRGTKFDLPAVEEAHGITISTMQAQHRKDVNTLRSSVDEKDAELEKLREEILKHDEEKLRLSAMMQNVQTELEASKQFTHEILTDRDRLQKMVDRMLLQMEDMDKQHKKKADKQKKQIRALEKELEQEKNTVSELSKNNQPKAMNLDFDCSDVTATANNLHNMLLSFNNNSKELMEALENLAL</sequence>
<reference evidence="3 4" key="1">
    <citation type="submission" date="2024-03" db="EMBL/GenBank/DDBJ databases">
        <title>The Acrasis kona genome and developmental transcriptomes reveal deep origins of eukaryotic multicellular pathways.</title>
        <authorList>
            <person name="Sheikh S."/>
            <person name="Fu C.-J."/>
            <person name="Brown M.W."/>
            <person name="Baldauf S.L."/>
        </authorList>
    </citation>
    <scope>NUCLEOTIDE SEQUENCE [LARGE SCALE GENOMIC DNA]</scope>
    <source>
        <strain evidence="3 4">ATCC MYA-3509</strain>
    </source>
</reference>
<evidence type="ECO:0000313" key="3">
    <source>
        <dbReference type="EMBL" id="KAL0487469.1"/>
    </source>
</evidence>
<evidence type="ECO:0000256" key="2">
    <source>
        <dbReference type="SAM" id="MobiDB-lite"/>
    </source>
</evidence>
<name>A0AAW2ZFN9_9EUKA</name>
<feature type="region of interest" description="Disordered" evidence="2">
    <location>
        <begin position="27"/>
        <end position="59"/>
    </location>
</feature>
<organism evidence="3 4">
    <name type="scientific">Acrasis kona</name>
    <dbReference type="NCBI Taxonomy" id="1008807"/>
    <lineage>
        <taxon>Eukaryota</taxon>
        <taxon>Discoba</taxon>
        <taxon>Heterolobosea</taxon>
        <taxon>Tetramitia</taxon>
        <taxon>Eutetramitia</taxon>
        <taxon>Acrasidae</taxon>
        <taxon>Acrasis</taxon>
    </lineage>
</organism>
<dbReference type="AlphaFoldDB" id="A0AAW2ZFN9"/>
<evidence type="ECO:0000313" key="4">
    <source>
        <dbReference type="Proteomes" id="UP001431209"/>
    </source>
</evidence>